<evidence type="ECO:0000313" key="6">
    <source>
        <dbReference type="Proteomes" id="UP001501231"/>
    </source>
</evidence>
<dbReference type="Proteomes" id="UP001501231">
    <property type="component" value="Unassembled WGS sequence"/>
</dbReference>
<dbReference type="PANTHER" id="PTHR11066">
    <property type="entry name" value="ACYL-COA THIOESTERASE"/>
    <property type="match status" value="1"/>
</dbReference>
<dbReference type="CDD" id="cd03444">
    <property type="entry name" value="Thioesterase_II_repeat1"/>
    <property type="match status" value="1"/>
</dbReference>
<comment type="similarity">
    <text evidence="1">Belongs to the C/M/P thioester hydrolase family.</text>
</comment>
<dbReference type="PANTHER" id="PTHR11066:SF34">
    <property type="entry name" value="ACYL-COENZYME A THIOESTERASE 8"/>
    <property type="match status" value="1"/>
</dbReference>
<reference evidence="5 6" key="1">
    <citation type="journal article" date="2019" name="Int. J. Syst. Evol. Microbiol.">
        <title>The Global Catalogue of Microorganisms (GCM) 10K type strain sequencing project: providing services to taxonomists for standard genome sequencing and annotation.</title>
        <authorList>
            <consortium name="The Broad Institute Genomics Platform"/>
            <consortium name="The Broad Institute Genome Sequencing Center for Infectious Disease"/>
            <person name="Wu L."/>
            <person name="Ma J."/>
        </authorList>
    </citation>
    <scope>NUCLEOTIDE SEQUENCE [LARGE SCALE GENOMIC DNA]</scope>
    <source>
        <strain evidence="5 6">JCM 3325</strain>
    </source>
</reference>
<feature type="domain" description="Acyl-CoA thioesterase-like N-terminal HotDog" evidence="3">
    <location>
        <begin position="37"/>
        <end position="109"/>
    </location>
</feature>
<dbReference type="InterPro" id="IPR029069">
    <property type="entry name" value="HotDog_dom_sf"/>
</dbReference>
<dbReference type="EMBL" id="BAAARW010000002">
    <property type="protein sequence ID" value="GAA2401766.1"/>
    <property type="molecule type" value="Genomic_DNA"/>
</dbReference>
<sequence length="289" mass="30993">MTGSSLERMLAIFDVEPLDSTLTRFGGDSDGGGRQVVDGSQILAQSLVAASKALPGRTVRSAHALFVAVADPSRRLEFTVTPVRAGRSFAGASVTAAQGDRTCAAGTVLLDHPQPDVIRHDRWTGPPVAGPEAAEPVDMPLPGRELRIEGIEDYGSPDEVGPPVIDAWLRYDTVPRRDELRRALLAHFTGHLSISATMRPHPGIGTSQAHHTVSTAPMGIGVTFHDPVGWDGWIRYHHESTFAGAGMSHVRGQVLTEDGRLIASFTQEGMIRAFDRRGSATSKPVESRL</sequence>
<protein>
    <submittedName>
        <fullName evidence="5">Thioesterase family protein</fullName>
    </submittedName>
</protein>
<evidence type="ECO:0000259" key="3">
    <source>
        <dbReference type="Pfam" id="PF13622"/>
    </source>
</evidence>
<dbReference type="InterPro" id="IPR049450">
    <property type="entry name" value="ACOT8-like_C"/>
</dbReference>
<evidence type="ECO:0000313" key="5">
    <source>
        <dbReference type="EMBL" id="GAA2401766.1"/>
    </source>
</evidence>
<dbReference type="SUPFAM" id="SSF54637">
    <property type="entry name" value="Thioesterase/thiol ester dehydrase-isomerase"/>
    <property type="match status" value="2"/>
</dbReference>
<gene>
    <name evidence="5" type="ORF">GCM10010191_06430</name>
</gene>
<dbReference type="InterPro" id="IPR049449">
    <property type="entry name" value="TesB_ACOT8-like_N"/>
</dbReference>
<organism evidence="5 6">
    <name type="scientific">Actinomadura vinacea</name>
    <dbReference type="NCBI Taxonomy" id="115336"/>
    <lineage>
        <taxon>Bacteria</taxon>
        <taxon>Bacillati</taxon>
        <taxon>Actinomycetota</taxon>
        <taxon>Actinomycetes</taxon>
        <taxon>Streptosporangiales</taxon>
        <taxon>Thermomonosporaceae</taxon>
        <taxon>Actinomadura</taxon>
    </lineage>
</organism>
<dbReference type="Pfam" id="PF13622">
    <property type="entry name" value="4HBT_3"/>
    <property type="match status" value="1"/>
</dbReference>
<evidence type="ECO:0000256" key="2">
    <source>
        <dbReference type="ARBA" id="ARBA00022801"/>
    </source>
</evidence>
<dbReference type="Gene3D" id="2.40.160.210">
    <property type="entry name" value="Acyl-CoA thioesterase, double hotdog domain"/>
    <property type="match status" value="1"/>
</dbReference>
<keyword evidence="2" id="KW-0378">Hydrolase</keyword>
<dbReference type="Pfam" id="PF20789">
    <property type="entry name" value="4HBT_3C"/>
    <property type="match status" value="1"/>
</dbReference>
<evidence type="ECO:0000259" key="4">
    <source>
        <dbReference type="Pfam" id="PF20789"/>
    </source>
</evidence>
<dbReference type="InterPro" id="IPR042171">
    <property type="entry name" value="Acyl-CoA_hotdog"/>
</dbReference>
<accession>A0ABN3IDP0</accession>
<name>A0ABN3IDP0_9ACTN</name>
<comment type="caution">
    <text evidence="5">The sequence shown here is derived from an EMBL/GenBank/DDBJ whole genome shotgun (WGS) entry which is preliminary data.</text>
</comment>
<dbReference type="RefSeq" id="WP_344586836.1">
    <property type="nucleotide sequence ID" value="NZ_BAAARW010000002.1"/>
</dbReference>
<keyword evidence="6" id="KW-1185">Reference proteome</keyword>
<evidence type="ECO:0000256" key="1">
    <source>
        <dbReference type="ARBA" id="ARBA00006538"/>
    </source>
</evidence>
<proteinExistence type="inferred from homology"/>
<dbReference type="InterPro" id="IPR003703">
    <property type="entry name" value="Acyl_CoA_thio"/>
</dbReference>
<feature type="domain" description="Acyl-CoA thioesterase-like C-terminal" evidence="4">
    <location>
        <begin position="142"/>
        <end position="271"/>
    </location>
</feature>